<gene>
    <name evidence="2" type="ORF">PBAH0796_LOCUS12095</name>
</gene>
<evidence type="ECO:0000313" key="2">
    <source>
        <dbReference type="EMBL" id="CAD8356728.1"/>
    </source>
</evidence>
<feature type="region of interest" description="Disordered" evidence="1">
    <location>
        <begin position="167"/>
        <end position="194"/>
    </location>
</feature>
<sequence length="257" mass="26256">MGEDANGISRSSPLNGNVAAGVNSNGMNGGQGVHQPRGASVLAHLGSFVEQFGLPSDEALAFFSERPPVSLDAILQSGLLFREETANAASMMGDAGGSSCKSRRCSYVSHPHGEALSQNSMQAAEVPGLPPPAIAVAGAAPAAALAPTPVPLPAAACATGLLGLLENRRSRGTPGSAPPPRRRPRRQDRPKIPETQLGAAGTLVGMSGKRRHIALDVHVPRGDARDCCGNDQKSGAERTSLTRVLEVLVVGKGGACP</sequence>
<proteinExistence type="predicted"/>
<protein>
    <submittedName>
        <fullName evidence="2">Uncharacterized protein</fullName>
    </submittedName>
</protein>
<reference evidence="2" key="1">
    <citation type="submission" date="2021-01" db="EMBL/GenBank/DDBJ databases">
        <authorList>
            <person name="Corre E."/>
            <person name="Pelletier E."/>
            <person name="Niang G."/>
            <person name="Scheremetjew M."/>
            <person name="Finn R."/>
            <person name="Kale V."/>
            <person name="Holt S."/>
            <person name="Cochrane G."/>
            <person name="Meng A."/>
            <person name="Brown T."/>
            <person name="Cohen L."/>
        </authorList>
    </citation>
    <scope>NUCLEOTIDE SEQUENCE</scope>
    <source>
        <strain evidence="2">Pbaha01</strain>
    </source>
</reference>
<feature type="region of interest" description="Disordered" evidence="1">
    <location>
        <begin position="1"/>
        <end position="35"/>
    </location>
</feature>
<dbReference type="EMBL" id="HBEG01019995">
    <property type="protein sequence ID" value="CAD8356728.1"/>
    <property type="molecule type" value="Transcribed_RNA"/>
</dbReference>
<evidence type="ECO:0000256" key="1">
    <source>
        <dbReference type="SAM" id="MobiDB-lite"/>
    </source>
</evidence>
<dbReference type="AlphaFoldDB" id="A0A7S0A953"/>
<feature type="compositionally biased region" description="Low complexity" evidence="1">
    <location>
        <begin position="15"/>
        <end position="26"/>
    </location>
</feature>
<name>A0A7S0A953_9DINO</name>
<organism evidence="2">
    <name type="scientific">Pyrodinium bahamense</name>
    <dbReference type="NCBI Taxonomy" id="73915"/>
    <lineage>
        <taxon>Eukaryota</taxon>
        <taxon>Sar</taxon>
        <taxon>Alveolata</taxon>
        <taxon>Dinophyceae</taxon>
        <taxon>Gonyaulacales</taxon>
        <taxon>Pyrocystaceae</taxon>
        <taxon>Pyrodinium</taxon>
    </lineage>
</organism>
<accession>A0A7S0A953</accession>